<dbReference type="Pfam" id="PF00106">
    <property type="entry name" value="adh_short"/>
    <property type="match status" value="1"/>
</dbReference>
<dbReference type="InterPro" id="IPR045313">
    <property type="entry name" value="CBR1-like"/>
</dbReference>
<evidence type="ECO:0000313" key="4">
    <source>
        <dbReference type="EMBL" id="PNP44366.1"/>
    </source>
</evidence>
<dbReference type="InterPro" id="IPR036291">
    <property type="entry name" value="NAD(P)-bd_dom_sf"/>
</dbReference>
<evidence type="ECO:0000256" key="2">
    <source>
        <dbReference type="ARBA" id="ARBA00022857"/>
    </source>
</evidence>
<dbReference type="Proteomes" id="UP000236546">
    <property type="component" value="Unassembled WGS sequence"/>
</dbReference>
<name>A0A2K0TFR6_9HYPO</name>
<dbReference type="GO" id="GO:0016616">
    <property type="term" value="F:oxidoreductase activity, acting on the CH-OH group of donors, NAD or NADP as acceptor"/>
    <property type="evidence" value="ECO:0007669"/>
    <property type="project" value="InterPro"/>
</dbReference>
<dbReference type="OrthoDB" id="1933717at2759"/>
<comment type="similarity">
    <text evidence="1">Belongs to the short-chain dehydrogenases/reductases (SDR) family.</text>
</comment>
<dbReference type="InterPro" id="IPR002347">
    <property type="entry name" value="SDR_fam"/>
</dbReference>
<reference evidence="4 5" key="1">
    <citation type="submission" date="2017-02" db="EMBL/GenBank/DDBJ databases">
        <title>Genomes of Trichoderma spp. with biocontrol activity.</title>
        <authorList>
            <person name="Gardiner D."/>
            <person name="Kazan K."/>
            <person name="Vos C."/>
            <person name="Harvey P."/>
        </authorList>
    </citation>
    <scope>NUCLEOTIDE SEQUENCE [LARGE SCALE GENOMIC DNA]</scope>
    <source>
        <strain evidence="4 5">A5MH</strain>
    </source>
</reference>
<proteinExistence type="inferred from homology"/>
<keyword evidence="2" id="KW-0521">NADP</keyword>
<evidence type="ECO:0000256" key="3">
    <source>
        <dbReference type="ARBA" id="ARBA00023002"/>
    </source>
</evidence>
<dbReference type="PANTHER" id="PTHR43490">
    <property type="entry name" value="(+)-NEOMENTHOL DEHYDROGENASE"/>
    <property type="match status" value="1"/>
</dbReference>
<dbReference type="GO" id="GO:0016020">
    <property type="term" value="C:membrane"/>
    <property type="evidence" value="ECO:0007669"/>
    <property type="project" value="TreeGrafter"/>
</dbReference>
<dbReference type="SUPFAM" id="SSF51735">
    <property type="entry name" value="NAD(P)-binding Rossmann-fold domains"/>
    <property type="match status" value="1"/>
</dbReference>
<keyword evidence="3" id="KW-0560">Oxidoreductase</keyword>
<dbReference type="Gene3D" id="3.40.50.720">
    <property type="entry name" value="NAD(P)-binding Rossmann-like Domain"/>
    <property type="match status" value="1"/>
</dbReference>
<evidence type="ECO:0000313" key="5">
    <source>
        <dbReference type="Proteomes" id="UP000236546"/>
    </source>
</evidence>
<comment type="caution">
    <text evidence="4">The sequence shown here is derived from an EMBL/GenBank/DDBJ whole genome shotgun (WGS) entry which is preliminary data.</text>
</comment>
<dbReference type="CDD" id="cd05324">
    <property type="entry name" value="carb_red_PTCR-like_SDR_c"/>
    <property type="match status" value="1"/>
</dbReference>
<sequence length="240" mass="25467">MANSPSSKIALVTGANQGIGFEIAKSLSSTPGYHVLLGSRDPQRGIEAAKQLQRQDLDVEPITIDITSEKSIAEAVQQVTSKFGRLDVLVNNAGVCLPAERTSAPSLCHFQDTFTVNTFGTTLATEAFIPLLSASSAPRIVFVSSSIGSLTLQWDHPVGLPIYRSSKAALNMIMLHYAFKYKDAGWKINAACPGFCATNLNGYAGTDTPENGALNAVRLATLGDDGETGTFSNKEGIVAW</sequence>
<dbReference type="PANTHER" id="PTHR43490:SF99">
    <property type="entry name" value="SHORT-CHAIN DEHYDROGENASE_REDUCTASE"/>
    <property type="match status" value="1"/>
</dbReference>
<dbReference type="AlphaFoldDB" id="A0A2K0TFR6"/>
<evidence type="ECO:0008006" key="6">
    <source>
        <dbReference type="Google" id="ProtNLM"/>
    </source>
</evidence>
<dbReference type="EMBL" id="MTYH01000035">
    <property type="protein sequence ID" value="PNP44366.1"/>
    <property type="molecule type" value="Genomic_DNA"/>
</dbReference>
<evidence type="ECO:0000256" key="1">
    <source>
        <dbReference type="ARBA" id="ARBA00006484"/>
    </source>
</evidence>
<organism evidence="4 5">
    <name type="scientific">Trichoderma gamsii</name>
    <dbReference type="NCBI Taxonomy" id="398673"/>
    <lineage>
        <taxon>Eukaryota</taxon>
        <taxon>Fungi</taxon>
        <taxon>Dikarya</taxon>
        <taxon>Ascomycota</taxon>
        <taxon>Pezizomycotina</taxon>
        <taxon>Sordariomycetes</taxon>
        <taxon>Hypocreomycetidae</taxon>
        <taxon>Hypocreales</taxon>
        <taxon>Hypocreaceae</taxon>
        <taxon>Trichoderma</taxon>
    </lineage>
</organism>
<dbReference type="PRINTS" id="PR00081">
    <property type="entry name" value="GDHRDH"/>
</dbReference>
<accession>A0A2K0TFR6</accession>
<gene>
    <name evidence="4" type="ORF">TGAMA5MH_03972</name>
</gene>
<protein>
    <recommendedName>
        <fullName evidence="6">Short chain dehydrogenase</fullName>
    </recommendedName>
</protein>